<organism evidence="1 2">
    <name type="scientific">Amphibiibacter pelophylacis</name>
    <dbReference type="NCBI Taxonomy" id="1799477"/>
    <lineage>
        <taxon>Bacteria</taxon>
        <taxon>Pseudomonadati</taxon>
        <taxon>Pseudomonadota</taxon>
        <taxon>Betaproteobacteria</taxon>
        <taxon>Burkholderiales</taxon>
        <taxon>Sphaerotilaceae</taxon>
        <taxon>Amphibiibacter</taxon>
    </lineage>
</organism>
<name>A0ACC6P3Z4_9BURK</name>
<comment type="caution">
    <text evidence="1">The sequence shown here is derived from an EMBL/GenBank/DDBJ whole genome shotgun (WGS) entry which is preliminary data.</text>
</comment>
<dbReference type="EMBL" id="JAWDIE010000017">
    <property type="protein sequence ID" value="MEJ7138926.1"/>
    <property type="molecule type" value="Genomic_DNA"/>
</dbReference>
<evidence type="ECO:0000313" key="2">
    <source>
        <dbReference type="Proteomes" id="UP001364695"/>
    </source>
</evidence>
<accession>A0ACC6P3Z4</accession>
<dbReference type="EC" id="2.7.1.23" evidence="1"/>
<keyword evidence="1" id="KW-0808">Transferase</keyword>
<reference evidence="1" key="1">
    <citation type="submission" date="2023-10" db="EMBL/GenBank/DDBJ databases">
        <title>Amphibacter perezi, gen. nov., sp. nov. a novel taxa of the family Comamonadaceae, class Betaproteobacteria isolated from the skin microbiota of Pelophylax perezi from different populations.</title>
        <authorList>
            <person name="Costa S."/>
            <person name="Proenca D.N."/>
            <person name="Lopes I."/>
            <person name="Morais P.V."/>
        </authorList>
    </citation>
    <scope>NUCLEOTIDE SEQUENCE</scope>
    <source>
        <strain evidence="1">SL12-8</strain>
    </source>
</reference>
<keyword evidence="2" id="KW-1185">Reference proteome</keyword>
<keyword evidence="1" id="KW-0418">Kinase</keyword>
<evidence type="ECO:0000313" key="1">
    <source>
        <dbReference type="EMBL" id="MEJ7138926.1"/>
    </source>
</evidence>
<gene>
    <name evidence="1" type="ORF">RV045_10880</name>
</gene>
<proteinExistence type="predicted"/>
<sequence length="310" mass="33521">MKITDRAATDSAASEAPPPGRLRFAHVALVGKYQAQGMRDLLADLADWLQLQGVEVSLEAETARNTELFTYTALTVSELARQCDLAVVVGGDGTMLGFARQVAQHDLPLVGINHGRLGFITDVPLGQFRQALTDLLHGNWVEDTRHLIDGEVIRGGRRIFAGQALNDVVLSRGATNGMVEFHVEIGQEFVARLLADGLIVASPTGSTAYALAVGGPIVHPGLAGWVLTPIASHSLTTRPIVLPDSEEVRITVVSGRESAANFDMQRLASLLPGDVVCVRRSSDKVRFLHPRDWSYYATLREKLHWYGGGA</sequence>
<dbReference type="Proteomes" id="UP001364695">
    <property type="component" value="Unassembled WGS sequence"/>
</dbReference>
<protein>
    <submittedName>
        <fullName evidence="1">NAD kinase</fullName>
        <ecNumber evidence="1">2.7.1.23</ecNumber>
    </submittedName>
</protein>